<gene>
    <name evidence="3" type="ORF">FIBRA_05950</name>
</gene>
<reference evidence="3 4" key="1">
    <citation type="journal article" date="2012" name="Appl. Environ. Microbiol.">
        <title>Short-read sequencing for genomic analysis of the brown rot fungus Fibroporia radiculosa.</title>
        <authorList>
            <person name="Tang J.D."/>
            <person name="Perkins A.D."/>
            <person name="Sonstegard T.S."/>
            <person name="Schroeder S.G."/>
            <person name="Burgess S.C."/>
            <person name="Diehl S.V."/>
        </authorList>
    </citation>
    <scope>NUCLEOTIDE SEQUENCE [LARGE SCALE GENOMIC DNA]</scope>
    <source>
        <strain evidence="3 4">TFFH 294</strain>
    </source>
</reference>
<evidence type="ECO:0000313" key="4">
    <source>
        <dbReference type="Proteomes" id="UP000006352"/>
    </source>
</evidence>
<evidence type="ECO:0000313" key="3">
    <source>
        <dbReference type="EMBL" id="CCM03802.1"/>
    </source>
</evidence>
<feature type="region of interest" description="Disordered" evidence="1">
    <location>
        <begin position="219"/>
        <end position="243"/>
    </location>
</feature>
<keyword evidence="2" id="KW-0812">Transmembrane</keyword>
<dbReference type="GeneID" id="24098713"/>
<organism evidence="3 4">
    <name type="scientific">Fibroporia radiculosa</name>
    <dbReference type="NCBI Taxonomy" id="599839"/>
    <lineage>
        <taxon>Eukaryota</taxon>
        <taxon>Fungi</taxon>
        <taxon>Dikarya</taxon>
        <taxon>Basidiomycota</taxon>
        <taxon>Agaricomycotina</taxon>
        <taxon>Agaricomycetes</taxon>
        <taxon>Polyporales</taxon>
        <taxon>Fibroporiaceae</taxon>
        <taxon>Fibroporia</taxon>
    </lineage>
</organism>
<dbReference type="Proteomes" id="UP000006352">
    <property type="component" value="Unassembled WGS sequence"/>
</dbReference>
<accession>J4HYC2</accession>
<keyword evidence="4" id="KW-1185">Reference proteome</keyword>
<dbReference type="HOGENOM" id="CLU_839475_0_0_1"/>
<sequence>MASRFLGRRSYGIVLPWACVIRASPVSADRWGPPNVVGPLHPSFPWSLSAAPPWADTSDVTTALTTSHSPSPSAAPVSTVTAPSNSSSSPNSAATLVAGNSTQIATAFGYTLTFPPPASAASSTSPSTSTLTLISGSAGIATTSRSTVNIPAIIGGVIGSIVLLAAIGLLAIRARRREAPKADSTPLTNEPLNEEHPQLRDMHLDNIIAAMHLHPNVHPMSSTHTQPSCLDVSKTSGPNPYNQEPTPIYVFTRNMARSVSDDDSAPLYNTPATDTRTVEQPIPQINATLVSPTSPIRETDAGISFTNDGIPNILPPVYQDFRNVSHTSSHS</sequence>
<feature type="compositionally biased region" description="Low complexity" evidence="1">
    <location>
        <begin position="61"/>
        <end position="94"/>
    </location>
</feature>
<feature type="transmembrane region" description="Helical" evidence="2">
    <location>
        <begin position="150"/>
        <end position="172"/>
    </location>
</feature>
<dbReference type="AlphaFoldDB" id="J4HYC2"/>
<dbReference type="InParanoid" id="J4HYC2"/>
<evidence type="ECO:0000256" key="2">
    <source>
        <dbReference type="SAM" id="Phobius"/>
    </source>
</evidence>
<keyword evidence="2" id="KW-1133">Transmembrane helix</keyword>
<name>J4HYC2_9APHY</name>
<dbReference type="EMBL" id="HE797128">
    <property type="protein sequence ID" value="CCM03802.1"/>
    <property type="molecule type" value="Genomic_DNA"/>
</dbReference>
<keyword evidence="2" id="KW-0472">Membrane</keyword>
<protein>
    <submittedName>
        <fullName evidence="3">Uncharacterized protein</fullName>
    </submittedName>
</protein>
<dbReference type="RefSeq" id="XP_012183085.1">
    <property type="nucleotide sequence ID" value="XM_012327695.1"/>
</dbReference>
<feature type="region of interest" description="Disordered" evidence="1">
    <location>
        <begin position="59"/>
        <end position="94"/>
    </location>
</feature>
<evidence type="ECO:0000256" key="1">
    <source>
        <dbReference type="SAM" id="MobiDB-lite"/>
    </source>
</evidence>
<proteinExistence type="predicted"/>
<dbReference type="OrthoDB" id="2800881at2759"/>